<dbReference type="GO" id="GO:0030288">
    <property type="term" value="C:outer membrane-bounded periplasmic space"/>
    <property type="evidence" value="ECO:0007669"/>
    <property type="project" value="TreeGrafter"/>
</dbReference>
<dbReference type="InterPro" id="IPR029052">
    <property type="entry name" value="Metallo-depent_PP-like"/>
</dbReference>
<dbReference type="SUPFAM" id="SSF55816">
    <property type="entry name" value="5'-nucleotidase (syn. UDP-sugar hydrolase), C-terminal domain"/>
    <property type="match status" value="1"/>
</dbReference>
<dbReference type="PROSITE" id="PS51257">
    <property type="entry name" value="PROKAR_LIPOPROTEIN"/>
    <property type="match status" value="1"/>
</dbReference>
<dbReference type="Pfam" id="PF02872">
    <property type="entry name" value="5_nucleotid_C"/>
    <property type="match status" value="1"/>
</dbReference>
<dbReference type="PANTHER" id="PTHR11575:SF24">
    <property type="entry name" value="5'-NUCLEOTIDASE"/>
    <property type="match status" value="1"/>
</dbReference>
<name>A0A9X1QWY5_9FLAO</name>
<sequence>MKRTLLLAILISFFAVGCSSVKPTVKDIKNSDDIVTLKLVQINDVYEIAPLSGGEYGGLARVAHIRDSIKQKFKNTYLFLAGDFLNPSLIGTLKVAGERVNGKQMVDVLNASEIDLVTFGNHEFDLDEKDLQKRLNESNFEWTTANVKHVTDNGSVPFTSIRNNTAIPTSDYALYEAAGEKGNTMKFAVFGVTLPSNPKDYVSYGDIYDNAERAYNLASKEADLVVGLTHVAIDEDKKIASRLGSIPLIMGGHEHFNMLEKQGNTIIAKADANAKSLYVHTITYNLNTKALFIDSELVMVTDRIASSPKVATVVSKWTDLVEEKLKEVVDNPKEVIFNAAIPLDGTDTANRSKQTNMGELIAHSMVNAYNNEVAGALVNGGSIRLDDKLEGDITSVDIFRVLPFGGSVLKVDLKGSLLKEVLDYGELQSGEGAYLQRYNFSRNNKGAWRIGDGIETIIDSKTYTVAFSDFLLKGFDIPFLTPDNPGIVSIYTPKENETAADIRKAIIVYLKSLKE</sequence>
<evidence type="ECO:0000313" key="6">
    <source>
        <dbReference type="Proteomes" id="UP001139461"/>
    </source>
</evidence>
<evidence type="ECO:0000256" key="1">
    <source>
        <dbReference type="ARBA" id="ARBA00022729"/>
    </source>
</evidence>
<dbReference type="GO" id="GO:0000166">
    <property type="term" value="F:nucleotide binding"/>
    <property type="evidence" value="ECO:0007669"/>
    <property type="project" value="UniProtKB-KW"/>
</dbReference>
<evidence type="ECO:0000259" key="3">
    <source>
        <dbReference type="Pfam" id="PF00149"/>
    </source>
</evidence>
<keyword evidence="2" id="KW-0547">Nucleotide-binding</keyword>
<reference evidence="5" key="1">
    <citation type="submission" date="2021-09" db="EMBL/GenBank/DDBJ databases">
        <title>Genome of Aequorivita sp. strain F47161.</title>
        <authorList>
            <person name="Wang Y."/>
        </authorList>
    </citation>
    <scope>NUCLEOTIDE SEQUENCE</scope>
    <source>
        <strain evidence="5">F47161</strain>
    </source>
</reference>
<dbReference type="PANTHER" id="PTHR11575">
    <property type="entry name" value="5'-NUCLEOTIDASE-RELATED"/>
    <property type="match status" value="1"/>
</dbReference>
<dbReference type="InterPro" id="IPR004843">
    <property type="entry name" value="Calcineurin-like_PHP"/>
</dbReference>
<dbReference type="PRINTS" id="PR01607">
    <property type="entry name" value="APYRASEFAMLY"/>
</dbReference>
<evidence type="ECO:0000256" key="2">
    <source>
        <dbReference type="RuleBase" id="RU362119"/>
    </source>
</evidence>
<comment type="caution">
    <text evidence="5">The sequence shown here is derived from an EMBL/GenBank/DDBJ whole genome shotgun (WGS) entry which is preliminary data.</text>
</comment>
<proteinExistence type="inferred from homology"/>
<feature type="chain" id="PRO_5041013966" evidence="2">
    <location>
        <begin position="18"/>
        <end position="515"/>
    </location>
</feature>
<dbReference type="GO" id="GO:0008253">
    <property type="term" value="F:5'-nucleotidase activity"/>
    <property type="evidence" value="ECO:0007669"/>
    <property type="project" value="TreeGrafter"/>
</dbReference>
<dbReference type="InterPro" id="IPR008334">
    <property type="entry name" value="5'-Nucleotdase_C"/>
</dbReference>
<gene>
    <name evidence="5" type="ORF">K8089_10305</name>
</gene>
<dbReference type="SUPFAM" id="SSF56300">
    <property type="entry name" value="Metallo-dependent phosphatases"/>
    <property type="match status" value="1"/>
</dbReference>
<keyword evidence="2" id="KW-0378">Hydrolase</keyword>
<dbReference type="GO" id="GO:0009166">
    <property type="term" value="P:nucleotide catabolic process"/>
    <property type="evidence" value="ECO:0007669"/>
    <property type="project" value="InterPro"/>
</dbReference>
<dbReference type="InterPro" id="IPR036907">
    <property type="entry name" value="5'-Nucleotdase_C_sf"/>
</dbReference>
<keyword evidence="6" id="KW-1185">Reference proteome</keyword>
<organism evidence="5 6">
    <name type="scientific">Aequorivita vitellina</name>
    <dbReference type="NCBI Taxonomy" id="2874475"/>
    <lineage>
        <taxon>Bacteria</taxon>
        <taxon>Pseudomonadati</taxon>
        <taxon>Bacteroidota</taxon>
        <taxon>Flavobacteriia</taxon>
        <taxon>Flavobacteriales</taxon>
        <taxon>Flavobacteriaceae</taxon>
        <taxon>Aequorivita</taxon>
    </lineage>
</organism>
<evidence type="ECO:0000313" key="5">
    <source>
        <dbReference type="EMBL" id="MCG2419416.1"/>
    </source>
</evidence>
<dbReference type="Proteomes" id="UP001139461">
    <property type="component" value="Unassembled WGS sequence"/>
</dbReference>
<dbReference type="AlphaFoldDB" id="A0A9X1QWY5"/>
<feature type="domain" description="Calcineurin-like phosphoesterase" evidence="3">
    <location>
        <begin position="38"/>
        <end position="255"/>
    </location>
</feature>
<dbReference type="EMBL" id="JAIRBA010000019">
    <property type="protein sequence ID" value="MCG2419416.1"/>
    <property type="molecule type" value="Genomic_DNA"/>
</dbReference>
<protein>
    <submittedName>
        <fullName evidence="5">Bifunctional metallophosphatase/5'-nucleotidase</fullName>
    </submittedName>
</protein>
<feature type="signal peptide" evidence="2">
    <location>
        <begin position="1"/>
        <end position="17"/>
    </location>
</feature>
<dbReference type="InterPro" id="IPR006179">
    <property type="entry name" value="5_nucleotidase/apyrase"/>
</dbReference>
<dbReference type="RefSeq" id="WP_237603203.1">
    <property type="nucleotide sequence ID" value="NZ_JAIRBA010000019.1"/>
</dbReference>
<evidence type="ECO:0000259" key="4">
    <source>
        <dbReference type="Pfam" id="PF02872"/>
    </source>
</evidence>
<feature type="domain" description="5'-Nucleotidase C-terminal" evidence="4">
    <location>
        <begin position="346"/>
        <end position="476"/>
    </location>
</feature>
<keyword evidence="1 2" id="KW-0732">Signal</keyword>
<dbReference type="Gene3D" id="3.60.21.10">
    <property type="match status" value="1"/>
</dbReference>
<dbReference type="Gene3D" id="3.90.780.10">
    <property type="entry name" value="5'-Nucleotidase, C-terminal domain"/>
    <property type="match status" value="1"/>
</dbReference>
<dbReference type="Pfam" id="PF00149">
    <property type="entry name" value="Metallophos"/>
    <property type="match status" value="1"/>
</dbReference>
<accession>A0A9X1QWY5</accession>
<dbReference type="GO" id="GO:0008768">
    <property type="term" value="F:UDP-sugar diphosphatase activity"/>
    <property type="evidence" value="ECO:0007669"/>
    <property type="project" value="TreeGrafter"/>
</dbReference>
<comment type="similarity">
    <text evidence="2">Belongs to the 5'-nucleotidase family.</text>
</comment>